<keyword evidence="10 19" id="KW-0560">Oxidoreductase</keyword>
<dbReference type="AlphaFoldDB" id="A0A4W5KIS3"/>
<evidence type="ECO:0000313" key="22">
    <source>
        <dbReference type="Ensembl" id="ENSHHUP00000017038.1"/>
    </source>
</evidence>
<dbReference type="SUPFAM" id="SSF55424">
    <property type="entry name" value="FAD/NAD-linked reductases, dimerisation (C-terminal) domain"/>
    <property type="match status" value="1"/>
</dbReference>
<dbReference type="InterPro" id="IPR012999">
    <property type="entry name" value="Pyr_OxRdtase_I_AS"/>
</dbReference>
<keyword evidence="23" id="KW-1185">Reference proteome</keyword>
<dbReference type="InterPro" id="IPR036188">
    <property type="entry name" value="FAD/NAD-bd_sf"/>
</dbReference>
<organism evidence="22 23">
    <name type="scientific">Hucho hucho</name>
    <name type="common">huchen</name>
    <dbReference type="NCBI Taxonomy" id="62062"/>
    <lineage>
        <taxon>Eukaryota</taxon>
        <taxon>Metazoa</taxon>
        <taxon>Chordata</taxon>
        <taxon>Craniata</taxon>
        <taxon>Vertebrata</taxon>
        <taxon>Euteleostomi</taxon>
        <taxon>Actinopterygii</taxon>
        <taxon>Neopterygii</taxon>
        <taxon>Teleostei</taxon>
        <taxon>Protacanthopterygii</taxon>
        <taxon>Salmoniformes</taxon>
        <taxon>Salmonidae</taxon>
        <taxon>Salmoninae</taxon>
        <taxon>Hucho</taxon>
    </lineage>
</organism>
<sequence length="544" mass="59289">MQWVKICRQSLSSTVNTTLTVALSRHKFIRRSMASDAITRFDFLVIGGGSGGLAGARRAAELGATAAVVESHKLGGTCVNVGCVPKKVMWNAAVHAEYLHDHSDYGFDGGHVHFSWETIKTKRDAYVSRLNHIYRNNLDKAKIETIQGHARFIDGPDPTVEVNGKKYTAPHILIATGGFPSVLSDNDVPGASLGITSDGFFELESLPKRSVIVGAGYIAVEMAGILSTLGSKTSIICRQTGVRTNPGRHIPFMYPTNTVFRGVACTRGGHKKACLILFTFPLQVLRNFDTLISSNCTKELQNSGIELWKNTQVKLVSKTSNGLLEVTLVTKDPEKKNEEEKIGTIQEVDCLLWAIGREPNTAGLNLSQMGVDIDERGFIVVDEFQNTTRQGVYAVGDVCGKALLTPVAIAAGRKLAHRLFDGKEDAKVDFSNIPTVVFSHPPIGTVGLTEEEAIKNRGKENVKSYKTSFTPMYHAITTRKTQCIMKLVCVGKEEKVVGLHMQGIGCDEMLQGFAVAIKMGATKADFDKTIAIHPTSSEEFVTMR</sequence>
<dbReference type="PANTHER" id="PTHR42737:SF2">
    <property type="entry name" value="GLUTATHIONE REDUCTASE"/>
    <property type="match status" value="1"/>
</dbReference>
<dbReference type="FunFam" id="3.30.390.30:FF:000003">
    <property type="entry name" value="Glutathione reductase"/>
    <property type="match status" value="1"/>
</dbReference>
<reference evidence="22" key="2">
    <citation type="submission" date="2025-08" db="UniProtKB">
        <authorList>
            <consortium name="Ensembl"/>
        </authorList>
    </citation>
    <scope>IDENTIFICATION</scope>
</reference>
<evidence type="ECO:0000256" key="2">
    <source>
        <dbReference type="ARBA" id="ARBA00004496"/>
    </source>
</evidence>
<feature type="binding site" evidence="17">
    <location>
        <begin position="214"/>
        <end position="221"/>
    </location>
    <ligand>
        <name>NAD(+)</name>
        <dbReference type="ChEBI" id="CHEBI:57540"/>
    </ligand>
</feature>
<evidence type="ECO:0000256" key="1">
    <source>
        <dbReference type="ARBA" id="ARBA00004173"/>
    </source>
</evidence>
<dbReference type="Pfam" id="PF02852">
    <property type="entry name" value="Pyr_redox_dim"/>
    <property type="match status" value="1"/>
</dbReference>
<reference evidence="22" key="3">
    <citation type="submission" date="2025-09" db="UniProtKB">
        <authorList>
            <consortium name="Ensembl"/>
        </authorList>
    </citation>
    <scope>IDENTIFICATION</scope>
</reference>
<evidence type="ECO:0000256" key="8">
    <source>
        <dbReference type="ARBA" id="ARBA00022857"/>
    </source>
</evidence>
<evidence type="ECO:0000256" key="4">
    <source>
        <dbReference type="ARBA" id="ARBA00012607"/>
    </source>
</evidence>
<evidence type="ECO:0000313" key="23">
    <source>
        <dbReference type="Proteomes" id="UP000314982"/>
    </source>
</evidence>
<evidence type="ECO:0000256" key="9">
    <source>
        <dbReference type="ARBA" id="ARBA00022946"/>
    </source>
</evidence>
<evidence type="ECO:0000256" key="18">
    <source>
        <dbReference type="PIRSR" id="PIRSR000350-4"/>
    </source>
</evidence>
<evidence type="ECO:0000256" key="14">
    <source>
        <dbReference type="ARBA" id="ARBA00049142"/>
    </source>
</evidence>
<dbReference type="InterPro" id="IPR046952">
    <property type="entry name" value="GSHR/TRXR-like"/>
</dbReference>
<dbReference type="PRINTS" id="PR00411">
    <property type="entry name" value="PNDRDTASEI"/>
</dbReference>
<dbReference type="InterPro" id="IPR016156">
    <property type="entry name" value="FAD/NAD-linked_Rdtase_dimer_sf"/>
</dbReference>
<feature type="domain" description="Pyridine nucleotide-disulphide oxidoreductase dimerisation" evidence="20">
    <location>
        <begin position="433"/>
        <end position="543"/>
    </location>
</feature>
<dbReference type="InterPro" id="IPR004099">
    <property type="entry name" value="Pyr_nucl-diS_OxRdtase_dimer"/>
</dbReference>
<comment type="similarity">
    <text evidence="3 19">Belongs to the class-I pyridine nucleotide-disulfide oxidoreductase family.</text>
</comment>
<feature type="domain" description="FAD/NAD(P)-binding" evidence="21">
    <location>
        <begin position="283"/>
        <end position="412"/>
    </location>
</feature>
<evidence type="ECO:0000256" key="19">
    <source>
        <dbReference type="RuleBase" id="RU003691"/>
    </source>
</evidence>
<dbReference type="GO" id="GO:0005829">
    <property type="term" value="C:cytosol"/>
    <property type="evidence" value="ECO:0007669"/>
    <property type="project" value="TreeGrafter"/>
</dbReference>
<keyword evidence="17" id="KW-0520">NAD</keyword>
<keyword evidence="13 19" id="KW-0676">Redox-active center</keyword>
<dbReference type="Pfam" id="PF07992">
    <property type="entry name" value="Pyr_redox_2"/>
    <property type="match status" value="2"/>
</dbReference>
<evidence type="ECO:0000256" key="17">
    <source>
        <dbReference type="PIRSR" id="PIRSR000350-3"/>
    </source>
</evidence>
<evidence type="ECO:0000256" key="11">
    <source>
        <dbReference type="ARBA" id="ARBA00023128"/>
    </source>
</evidence>
<keyword evidence="8" id="KW-0521">NADP</keyword>
<evidence type="ECO:0000256" key="7">
    <source>
        <dbReference type="ARBA" id="ARBA00022827"/>
    </source>
</evidence>
<dbReference type="PANTHER" id="PTHR42737">
    <property type="entry name" value="GLUTATHIONE REDUCTASE"/>
    <property type="match status" value="1"/>
</dbReference>
<keyword evidence="7 17" id="KW-0274">FAD</keyword>
<dbReference type="PRINTS" id="PR00368">
    <property type="entry name" value="FADPNR"/>
</dbReference>
<name>A0A4W5KIS3_9TELE</name>
<evidence type="ECO:0000256" key="10">
    <source>
        <dbReference type="ARBA" id="ARBA00023002"/>
    </source>
</evidence>
<evidence type="ECO:0000256" key="12">
    <source>
        <dbReference type="ARBA" id="ARBA00023157"/>
    </source>
</evidence>
<keyword evidence="17" id="KW-0547">Nucleotide-binding</keyword>
<keyword evidence="11" id="KW-0496">Mitochondrion</keyword>
<dbReference type="FunFam" id="3.50.50.60:FF:000484">
    <property type="entry name" value="Glutathione reductase, mitochondrial"/>
    <property type="match status" value="1"/>
</dbReference>
<feature type="binding site" evidence="17">
    <location>
        <position position="356"/>
    </location>
    <ligand>
        <name>NAD(+)</name>
        <dbReference type="ChEBI" id="CHEBI:57540"/>
    </ligand>
</feature>
<dbReference type="InterPro" id="IPR001100">
    <property type="entry name" value="Pyr_nuc-diS_OxRdtase"/>
</dbReference>
<dbReference type="GeneTree" id="ENSGT00940000156986"/>
<dbReference type="GO" id="GO:0004362">
    <property type="term" value="F:glutathione-disulfide reductase (NADPH) activity"/>
    <property type="evidence" value="ECO:0007669"/>
    <property type="project" value="UniProtKB-EC"/>
</dbReference>
<evidence type="ECO:0000256" key="3">
    <source>
        <dbReference type="ARBA" id="ARBA00007532"/>
    </source>
</evidence>
<dbReference type="Proteomes" id="UP000314982">
    <property type="component" value="Unassembled WGS sequence"/>
</dbReference>
<feature type="active site" description="Proton acceptor" evidence="16">
    <location>
        <position position="533"/>
    </location>
</feature>
<protein>
    <recommendedName>
        <fullName evidence="15">Glutathione reductase, mitochondrial</fullName>
        <ecNumber evidence="4">1.8.1.7</ecNumber>
    </recommendedName>
</protein>
<accession>A0A4W5KIS3</accession>
<feature type="disulfide bond" description="Redox-active" evidence="18">
    <location>
        <begin position="78"/>
        <end position="83"/>
    </location>
</feature>
<dbReference type="GO" id="GO:0045454">
    <property type="term" value="P:cell redox homeostasis"/>
    <property type="evidence" value="ECO:0007669"/>
    <property type="project" value="InterPro"/>
</dbReference>
<evidence type="ECO:0000256" key="13">
    <source>
        <dbReference type="ARBA" id="ARBA00023284"/>
    </source>
</evidence>
<dbReference type="GO" id="GO:0006749">
    <property type="term" value="P:glutathione metabolic process"/>
    <property type="evidence" value="ECO:0007669"/>
    <property type="project" value="TreeGrafter"/>
</dbReference>
<dbReference type="InterPro" id="IPR023753">
    <property type="entry name" value="FAD/NAD-binding_dom"/>
</dbReference>
<dbReference type="Ensembl" id="ENSHHUT00000017659.1">
    <property type="protein sequence ID" value="ENSHHUP00000017038.1"/>
    <property type="gene ID" value="ENSHHUG00000010591.1"/>
</dbReference>
<comment type="catalytic activity">
    <reaction evidence="14">
        <text>2 glutathione + NADP(+) = glutathione disulfide + NADPH + H(+)</text>
        <dbReference type="Rhea" id="RHEA:11740"/>
        <dbReference type="ChEBI" id="CHEBI:15378"/>
        <dbReference type="ChEBI" id="CHEBI:57783"/>
        <dbReference type="ChEBI" id="CHEBI:57925"/>
        <dbReference type="ChEBI" id="CHEBI:58297"/>
        <dbReference type="ChEBI" id="CHEBI:58349"/>
        <dbReference type="EC" id="1.8.1.7"/>
    </reaction>
</comment>
<feature type="binding site" evidence="17">
    <location>
        <position position="87"/>
    </location>
    <ligand>
        <name>FAD</name>
        <dbReference type="ChEBI" id="CHEBI:57692"/>
    </ligand>
</feature>
<dbReference type="Gene3D" id="3.30.390.30">
    <property type="match status" value="1"/>
</dbReference>
<keyword evidence="5" id="KW-0963">Cytoplasm</keyword>
<reference evidence="23" key="1">
    <citation type="submission" date="2018-06" db="EMBL/GenBank/DDBJ databases">
        <title>Genome assembly of Danube salmon.</title>
        <authorList>
            <person name="Macqueen D.J."/>
            <person name="Gundappa M.K."/>
        </authorList>
    </citation>
    <scope>NUCLEOTIDE SEQUENCE [LARGE SCALE GENOMIC DNA]</scope>
</reference>
<dbReference type="SUPFAM" id="SSF51905">
    <property type="entry name" value="FAD/NAD(P)-binding domain"/>
    <property type="match status" value="1"/>
</dbReference>
<dbReference type="GO" id="GO:0005739">
    <property type="term" value="C:mitochondrion"/>
    <property type="evidence" value="ECO:0007669"/>
    <property type="project" value="UniProtKB-SubCell"/>
</dbReference>
<dbReference type="Gene3D" id="3.50.50.60">
    <property type="entry name" value="FAD/NAD(P)-binding domain"/>
    <property type="match status" value="4"/>
</dbReference>
<comment type="subcellular location">
    <subcellularLocation>
        <location evidence="2">Cytoplasm</location>
    </subcellularLocation>
    <subcellularLocation>
        <location evidence="1">Mitochondrion</location>
    </subcellularLocation>
</comment>
<feature type="binding site" evidence="17">
    <location>
        <position position="397"/>
    </location>
    <ligand>
        <name>FAD</name>
        <dbReference type="ChEBI" id="CHEBI:57692"/>
    </ligand>
</feature>
<dbReference type="PIRSF" id="PIRSF000350">
    <property type="entry name" value="Mercury_reductase_MerA"/>
    <property type="match status" value="1"/>
</dbReference>
<dbReference type="STRING" id="62062.ENSHHUP00000017038"/>
<evidence type="ECO:0000256" key="15">
    <source>
        <dbReference type="ARBA" id="ARBA00074335"/>
    </source>
</evidence>
<evidence type="ECO:0000259" key="20">
    <source>
        <dbReference type="Pfam" id="PF02852"/>
    </source>
</evidence>
<dbReference type="GO" id="GO:0034599">
    <property type="term" value="P:cellular response to oxidative stress"/>
    <property type="evidence" value="ECO:0007669"/>
    <property type="project" value="TreeGrafter"/>
</dbReference>
<keyword evidence="6 19" id="KW-0285">Flavoprotein</keyword>
<evidence type="ECO:0000256" key="16">
    <source>
        <dbReference type="PIRSR" id="PIRSR000350-2"/>
    </source>
</evidence>
<proteinExistence type="inferred from homology"/>
<comment type="cofactor">
    <cofactor evidence="17">
        <name>FAD</name>
        <dbReference type="ChEBI" id="CHEBI:57692"/>
    </cofactor>
    <text evidence="17">Binds 1 FAD per subunit.</text>
</comment>
<dbReference type="EC" id="1.8.1.7" evidence="4"/>
<dbReference type="PROSITE" id="PS00076">
    <property type="entry name" value="PYRIDINE_REDOX_1"/>
    <property type="match status" value="1"/>
</dbReference>
<evidence type="ECO:0000256" key="6">
    <source>
        <dbReference type="ARBA" id="ARBA00022630"/>
    </source>
</evidence>
<evidence type="ECO:0000256" key="5">
    <source>
        <dbReference type="ARBA" id="ARBA00022490"/>
    </source>
</evidence>
<feature type="domain" description="FAD/NAD(P)-binding" evidence="21">
    <location>
        <begin position="42"/>
        <end position="241"/>
    </location>
</feature>
<dbReference type="GO" id="GO:0050660">
    <property type="term" value="F:flavin adenine dinucleotide binding"/>
    <property type="evidence" value="ECO:0007669"/>
    <property type="project" value="InterPro"/>
</dbReference>
<evidence type="ECO:0000259" key="21">
    <source>
        <dbReference type="Pfam" id="PF07992"/>
    </source>
</evidence>
<keyword evidence="9" id="KW-0809">Transit peptide</keyword>
<keyword evidence="12" id="KW-1015">Disulfide bond</keyword>